<evidence type="ECO:0000313" key="2">
    <source>
        <dbReference type="Proteomes" id="UP001055105"/>
    </source>
</evidence>
<dbReference type="Proteomes" id="UP001055105">
    <property type="component" value="Unassembled WGS sequence"/>
</dbReference>
<gene>
    <name evidence="1" type="ORF">CE91St16_28090</name>
</gene>
<evidence type="ECO:0000313" key="1">
    <source>
        <dbReference type="EMBL" id="GKI19901.1"/>
    </source>
</evidence>
<reference evidence="1" key="1">
    <citation type="submission" date="2022-01" db="EMBL/GenBank/DDBJ databases">
        <title>Novel bile acid biosynthetic pathways are enriched in the microbiome of centenarians.</title>
        <authorList>
            <person name="Sato Y."/>
            <person name="Atarashi K."/>
            <person name="Plichta R.D."/>
            <person name="Arai Y."/>
            <person name="Sasajima S."/>
            <person name="Kearney M.S."/>
            <person name="Suda W."/>
            <person name="Takeshita K."/>
            <person name="Sasaki T."/>
            <person name="Okamoto S."/>
            <person name="Skelly N.A."/>
            <person name="Okamura Y."/>
            <person name="Vlamakis H."/>
            <person name="Li Y."/>
            <person name="Tanoue T."/>
            <person name="Takei H."/>
            <person name="Nittono H."/>
            <person name="Narushima S."/>
            <person name="Irie J."/>
            <person name="Itoh H."/>
            <person name="Moriya K."/>
            <person name="Sugiura Y."/>
            <person name="Suematsu M."/>
            <person name="Moritoki N."/>
            <person name="Shibata S."/>
            <person name="Littman R.D."/>
            <person name="Fischbach A.M."/>
            <person name="Uwamino Y."/>
            <person name="Inoue T."/>
            <person name="Honda A."/>
            <person name="Hattori M."/>
            <person name="Murai T."/>
            <person name="Xavier J.R."/>
            <person name="Hirose N."/>
            <person name="Honda K."/>
        </authorList>
    </citation>
    <scope>NUCLEOTIDE SEQUENCE</scope>
    <source>
        <strain evidence="1">CE91-St16</strain>
    </source>
</reference>
<protein>
    <submittedName>
        <fullName evidence="1">Uncharacterized protein</fullName>
    </submittedName>
</protein>
<dbReference type="AlphaFoldDB" id="A0AA37NMD5"/>
<dbReference type="EMBL" id="BQOL01000002">
    <property type="protein sequence ID" value="GKI19901.1"/>
    <property type="molecule type" value="Genomic_DNA"/>
</dbReference>
<organism evidence="1 2">
    <name type="scientific">Alistipes finegoldii</name>
    <dbReference type="NCBI Taxonomy" id="214856"/>
    <lineage>
        <taxon>Bacteria</taxon>
        <taxon>Pseudomonadati</taxon>
        <taxon>Bacteroidota</taxon>
        <taxon>Bacteroidia</taxon>
        <taxon>Bacteroidales</taxon>
        <taxon>Rikenellaceae</taxon>
        <taxon>Alistipes</taxon>
    </lineage>
</organism>
<dbReference type="RefSeq" id="WP_244076880.1">
    <property type="nucleotide sequence ID" value="NZ_AP025581.1"/>
</dbReference>
<proteinExistence type="predicted"/>
<accession>A0AA37NMD5</accession>
<name>A0AA37NMD5_9BACT</name>
<sequence>MKDQQIDALALYKAYYRFLHEEPRDNAGDICETNPHRINIRHFENMVGIEKENFLGQYGYAKHIGYVAEHMRVMVDDPRLGGHYEVMIDKQGEINPDRYAELCRQYREEMQKAARIYASILQYEDWINEELRTIDTERAAAALDKVNFQRARNSIVYPASPGIEQTLF</sequence>
<comment type="caution">
    <text evidence="1">The sequence shown here is derived from an EMBL/GenBank/DDBJ whole genome shotgun (WGS) entry which is preliminary data.</text>
</comment>